<proteinExistence type="predicted"/>
<accession>A0A0S4TVQ5</accession>
<protein>
    <submittedName>
        <fullName evidence="4">Uncharacterized protein</fullName>
    </submittedName>
</protein>
<keyword evidence="3" id="KW-0732">Signal</keyword>
<feature type="chain" id="PRO_5006628156" evidence="3">
    <location>
        <begin position="32"/>
        <end position="187"/>
    </location>
</feature>
<organism evidence="4">
    <name type="scientific">Ralstonia solanacearum</name>
    <name type="common">Pseudomonas solanacearum</name>
    <dbReference type="NCBI Taxonomy" id="305"/>
    <lineage>
        <taxon>Bacteria</taxon>
        <taxon>Pseudomonadati</taxon>
        <taxon>Pseudomonadota</taxon>
        <taxon>Betaproteobacteria</taxon>
        <taxon>Burkholderiales</taxon>
        <taxon>Burkholderiaceae</taxon>
        <taxon>Ralstonia</taxon>
        <taxon>Ralstonia solanacearum species complex</taxon>
    </lineage>
</organism>
<dbReference type="InterPro" id="IPR011990">
    <property type="entry name" value="TPR-like_helical_dom_sf"/>
</dbReference>
<sequence>MQHKQTGNRIGAGGGLRWARALALAAGVACAAPVIGQTAPKLEDTFNASLEQMKRAEADYDANRWQQALDRYEQLVRAHPKNPFLLFRYGNAASRLGLYENAAQAYQTALVHDPNYVEAAFNLGLVRLLQSDAAFAHATEHAGNSPRFAEDARRMRALSQRMIRITSASDGAAGSQSAQPQSQGSGE</sequence>
<feature type="signal peptide" evidence="3">
    <location>
        <begin position="1"/>
        <end position="31"/>
    </location>
</feature>
<evidence type="ECO:0000256" key="1">
    <source>
        <dbReference type="PROSITE-ProRule" id="PRU00339"/>
    </source>
</evidence>
<feature type="repeat" description="TPR" evidence="1">
    <location>
        <begin position="83"/>
        <end position="116"/>
    </location>
</feature>
<reference evidence="4" key="1">
    <citation type="submission" date="2015-10" db="EMBL/GenBank/DDBJ databases">
        <authorList>
            <person name="Gilbert D.G."/>
        </authorList>
    </citation>
    <scope>NUCLEOTIDE SEQUENCE</scope>
    <source>
        <strain evidence="4">Phyl III-seqv23</strain>
    </source>
</reference>
<keyword evidence="1" id="KW-0802">TPR repeat</keyword>
<name>A0A0S4TVQ5_RALSL</name>
<dbReference type="SUPFAM" id="SSF48452">
    <property type="entry name" value="TPR-like"/>
    <property type="match status" value="1"/>
</dbReference>
<gene>
    <name evidence="4" type="ORF">RUN39_v1_680042</name>
</gene>
<dbReference type="SMART" id="SM00028">
    <property type="entry name" value="TPR"/>
    <property type="match status" value="2"/>
</dbReference>
<dbReference type="EMBL" id="LN899819">
    <property type="protein sequence ID" value="CUV14038.1"/>
    <property type="molecule type" value="Genomic_DNA"/>
</dbReference>
<dbReference type="InterPro" id="IPR019734">
    <property type="entry name" value="TPR_rpt"/>
</dbReference>
<evidence type="ECO:0000313" key="4">
    <source>
        <dbReference type="EMBL" id="CUV14038.1"/>
    </source>
</evidence>
<dbReference type="Gene3D" id="1.25.40.10">
    <property type="entry name" value="Tetratricopeptide repeat domain"/>
    <property type="match status" value="1"/>
</dbReference>
<feature type="region of interest" description="Disordered" evidence="2">
    <location>
        <begin position="168"/>
        <end position="187"/>
    </location>
</feature>
<evidence type="ECO:0000256" key="2">
    <source>
        <dbReference type="SAM" id="MobiDB-lite"/>
    </source>
</evidence>
<dbReference type="PROSITE" id="PS50005">
    <property type="entry name" value="TPR"/>
    <property type="match status" value="1"/>
</dbReference>
<dbReference type="Pfam" id="PF13432">
    <property type="entry name" value="TPR_16"/>
    <property type="match status" value="1"/>
</dbReference>
<evidence type="ECO:0000256" key="3">
    <source>
        <dbReference type="SAM" id="SignalP"/>
    </source>
</evidence>
<dbReference type="AlphaFoldDB" id="A0A0S4TVQ5"/>